<gene>
    <name evidence="3" type="ORF">OS889_07305</name>
</gene>
<evidence type="ECO:0000259" key="2">
    <source>
        <dbReference type="Pfam" id="PF13439"/>
    </source>
</evidence>
<comment type="caution">
    <text evidence="3">The sequence shown here is derived from an EMBL/GenBank/DDBJ whole genome shotgun (WGS) entry which is preliminary data.</text>
</comment>
<keyword evidence="3" id="KW-0328">Glycosyltransferase</keyword>
<dbReference type="EMBL" id="JBGNYA010000001">
    <property type="protein sequence ID" value="MFA1610805.1"/>
    <property type="molecule type" value="Genomic_DNA"/>
</dbReference>
<keyword evidence="4" id="KW-1185">Reference proteome</keyword>
<dbReference type="CDD" id="cd03801">
    <property type="entry name" value="GT4_PimA-like"/>
    <property type="match status" value="1"/>
</dbReference>
<dbReference type="PANTHER" id="PTHR12526">
    <property type="entry name" value="GLYCOSYLTRANSFERASE"/>
    <property type="match status" value="1"/>
</dbReference>
<feature type="domain" description="Glycosyltransferase subfamily 4-like N-terminal" evidence="2">
    <location>
        <begin position="16"/>
        <end position="187"/>
    </location>
</feature>
<proteinExistence type="predicted"/>
<dbReference type="PANTHER" id="PTHR12526:SF630">
    <property type="entry name" value="GLYCOSYLTRANSFERASE"/>
    <property type="match status" value="1"/>
</dbReference>
<dbReference type="Proteomes" id="UP001570511">
    <property type="component" value="Unassembled WGS sequence"/>
</dbReference>
<dbReference type="InterPro" id="IPR001296">
    <property type="entry name" value="Glyco_trans_1"/>
</dbReference>
<protein>
    <submittedName>
        <fullName evidence="3">Glycosyltransferase family 4 protein</fullName>
        <ecNumber evidence="3">2.4.-.-</ecNumber>
    </submittedName>
</protein>
<accession>A0ABD5MF19</accession>
<evidence type="ECO:0000313" key="4">
    <source>
        <dbReference type="Proteomes" id="UP001570511"/>
    </source>
</evidence>
<organism evidence="3 4">
    <name type="scientific">Halobellus rubicundus</name>
    <dbReference type="NCBI Taxonomy" id="2996466"/>
    <lineage>
        <taxon>Archaea</taxon>
        <taxon>Methanobacteriati</taxon>
        <taxon>Methanobacteriota</taxon>
        <taxon>Stenosarchaea group</taxon>
        <taxon>Halobacteria</taxon>
        <taxon>Halobacteriales</taxon>
        <taxon>Haloferacaceae</taxon>
        <taxon>Halobellus</taxon>
    </lineage>
</organism>
<dbReference type="AlphaFoldDB" id="A0ABD5MF19"/>
<dbReference type="EC" id="2.4.-.-" evidence="3"/>
<reference evidence="3 4" key="1">
    <citation type="submission" date="2024-08" db="EMBL/GenBank/DDBJ databases">
        <title>Halobellus sp. MBLA0158 whole genome sequence.</title>
        <authorList>
            <person name="Hwang C.Y."/>
            <person name="Cho E.-S."/>
            <person name="Seo M.-J."/>
        </authorList>
    </citation>
    <scope>NUCLEOTIDE SEQUENCE [LARGE SCALE GENOMIC DNA]</scope>
    <source>
        <strain evidence="3 4">MBLA0158</strain>
    </source>
</reference>
<dbReference type="SUPFAM" id="SSF53756">
    <property type="entry name" value="UDP-Glycosyltransferase/glycogen phosphorylase"/>
    <property type="match status" value="1"/>
</dbReference>
<sequence length="381" mass="42400">MKIAFLYDAVYPYEKGGAQKRIWELARRLADDHDVHLYGMHYWDGPAVIEREGVTLHGVCEPRELYVDGRRSIPQAIAFALRVLPPLLREDFDVVDCQEFPYFPCFSGKLHELVRGSTLVITWYEVWDDYWYEYLGRKGLFGKAVERATLRLADTIVPISEYIAADLRELGRTAGLEVVENGVDFERLQEIPAADADWDVIYVGRLSEHKNVDLLLEAIATATTQLDRDLSCGIIGDGPEREQLEADAADLGVEDQVEFLGFVEADADVIGNIKATSVFVLPSIREGFPNTILEANACGVPSIVVDHAENGSTAVVEDGVTGFITEVSSEAIADRIVDCLTDDDLLADLSAGAKAFGRDHDWNVIVDELEEVYSSVVQRER</sequence>
<evidence type="ECO:0000259" key="1">
    <source>
        <dbReference type="Pfam" id="PF00534"/>
    </source>
</evidence>
<keyword evidence="3" id="KW-0808">Transferase</keyword>
<dbReference type="Pfam" id="PF00534">
    <property type="entry name" value="Glycos_transf_1"/>
    <property type="match status" value="1"/>
</dbReference>
<dbReference type="Gene3D" id="3.40.50.2000">
    <property type="entry name" value="Glycogen Phosphorylase B"/>
    <property type="match status" value="2"/>
</dbReference>
<feature type="domain" description="Glycosyl transferase family 1" evidence="1">
    <location>
        <begin position="191"/>
        <end position="354"/>
    </location>
</feature>
<name>A0ABD5MF19_9EURY</name>
<dbReference type="RefSeq" id="WP_372388590.1">
    <property type="nucleotide sequence ID" value="NZ_JBGNYA010000001.1"/>
</dbReference>
<evidence type="ECO:0000313" key="3">
    <source>
        <dbReference type="EMBL" id="MFA1610805.1"/>
    </source>
</evidence>
<dbReference type="InterPro" id="IPR028098">
    <property type="entry name" value="Glyco_trans_4-like_N"/>
</dbReference>
<dbReference type="GO" id="GO:0016757">
    <property type="term" value="F:glycosyltransferase activity"/>
    <property type="evidence" value="ECO:0007669"/>
    <property type="project" value="UniProtKB-KW"/>
</dbReference>
<dbReference type="Pfam" id="PF13439">
    <property type="entry name" value="Glyco_transf_4"/>
    <property type="match status" value="1"/>
</dbReference>